<keyword evidence="3" id="KW-1133">Transmembrane helix</keyword>
<dbReference type="AlphaFoldDB" id="A0AAD5WS40"/>
<feature type="domain" description="PA" evidence="4">
    <location>
        <begin position="344"/>
        <end position="430"/>
    </location>
</feature>
<dbReference type="InterPro" id="IPR046450">
    <property type="entry name" value="PA_dom_sf"/>
</dbReference>
<dbReference type="GO" id="GO:0004180">
    <property type="term" value="F:carboxypeptidase activity"/>
    <property type="evidence" value="ECO:0007669"/>
    <property type="project" value="TreeGrafter"/>
</dbReference>
<dbReference type="Pfam" id="PF02225">
    <property type="entry name" value="PA"/>
    <property type="match status" value="1"/>
</dbReference>
<comment type="caution">
    <text evidence="7">The sequence shown here is derived from an EMBL/GenBank/DDBJ whole genome shotgun (WGS) entry which is preliminary data.</text>
</comment>
<keyword evidence="8" id="KW-1185">Reference proteome</keyword>
<evidence type="ECO:0000313" key="8">
    <source>
        <dbReference type="Proteomes" id="UP001201980"/>
    </source>
</evidence>
<dbReference type="InterPro" id="IPR036757">
    <property type="entry name" value="TFR-like_dimer_dom_sf"/>
</dbReference>
<dbReference type="Gene3D" id="1.20.930.40">
    <property type="entry name" value="Transferrin receptor-like, dimerisation domain"/>
    <property type="match status" value="1"/>
</dbReference>
<comment type="similarity">
    <text evidence="1">Belongs to the peptidase M28 family. M28B subfamily.</text>
</comment>
<feature type="compositionally biased region" description="Polar residues" evidence="2">
    <location>
        <begin position="38"/>
        <end position="53"/>
    </location>
</feature>
<evidence type="ECO:0000259" key="4">
    <source>
        <dbReference type="Pfam" id="PF02225"/>
    </source>
</evidence>
<dbReference type="InterPro" id="IPR007365">
    <property type="entry name" value="TFR-like_dimer_dom"/>
</dbReference>
<dbReference type="CDD" id="cd02121">
    <property type="entry name" value="PA_GCPII_like"/>
    <property type="match status" value="1"/>
</dbReference>
<dbReference type="Pfam" id="PF04389">
    <property type="entry name" value="Peptidase_M28"/>
    <property type="match status" value="1"/>
</dbReference>
<dbReference type="InterPro" id="IPR003137">
    <property type="entry name" value="PA_domain"/>
</dbReference>
<keyword evidence="3" id="KW-0472">Membrane</keyword>
<protein>
    <submittedName>
        <fullName evidence="7">Peptidase M28</fullName>
    </submittedName>
</protein>
<proteinExistence type="inferred from homology"/>
<evidence type="ECO:0000259" key="5">
    <source>
        <dbReference type="Pfam" id="PF04253"/>
    </source>
</evidence>
<organism evidence="7 8">
    <name type="scientific">Zalerion maritima</name>
    <dbReference type="NCBI Taxonomy" id="339359"/>
    <lineage>
        <taxon>Eukaryota</taxon>
        <taxon>Fungi</taxon>
        <taxon>Dikarya</taxon>
        <taxon>Ascomycota</taxon>
        <taxon>Pezizomycotina</taxon>
        <taxon>Sordariomycetes</taxon>
        <taxon>Lulworthiomycetidae</taxon>
        <taxon>Lulworthiales</taxon>
        <taxon>Lulworthiaceae</taxon>
        <taxon>Zalerion</taxon>
    </lineage>
</organism>
<evidence type="ECO:0000256" key="1">
    <source>
        <dbReference type="ARBA" id="ARBA00005634"/>
    </source>
</evidence>
<evidence type="ECO:0000256" key="2">
    <source>
        <dbReference type="SAM" id="MobiDB-lite"/>
    </source>
</evidence>
<feature type="domain" description="Transferrin receptor-like dimerisation" evidence="5">
    <location>
        <begin position="782"/>
        <end position="905"/>
    </location>
</feature>
<gene>
    <name evidence="7" type="ORF">MKZ38_001120</name>
</gene>
<feature type="compositionally biased region" description="Basic and acidic residues" evidence="2">
    <location>
        <begin position="906"/>
        <end position="922"/>
    </location>
</feature>
<dbReference type="CDD" id="cd08022">
    <property type="entry name" value="M28_PSMA_like"/>
    <property type="match status" value="1"/>
</dbReference>
<feature type="compositionally biased region" description="Polar residues" evidence="2">
    <location>
        <begin position="130"/>
        <end position="148"/>
    </location>
</feature>
<evidence type="ECO:0000313" key="7">
    <source>
        <dbReference type="EMBL" id="KAJ2901979.1"/>
    </source>
</evidence>
<keyword evidence="3" id="KW-0812">Transmembrane</keyword>
<dbReference type="PANTHER" id="PTHR10404:SF71">
    <property type="entry name" value="CARBOXYPEPTIDASE TRE2, PUTATIVE (AFU_ORTHOLOGUE AFUA_3G10650)-RELATED"/>
    <property type="match status" value="1"/>
</dbReference>
<reference evidence="7" key="1">
    <citation type="submission" date="2022-07" db="EMBL/GenBank/DDBJ databases">
        <title>Draft genome sequence of Zalerion maritima ATCC 34329, a (micro)plastics degrading marine fungus.</title>
        <authorList>
            <person name="Paco A."/>
            <person name="Goncalves M.F.M."/>
            <person name="Rocha-Santos T.A.P."/>
            <person name="Alves A."/>
        </authorList>
    </citation>
    <scope>NUCLEOTIDE SEQUENCE</scope>
    <source>
        <strain evidence="7">ATCC 34329</strain>
    </source>
</reference>
<feature type="region of interest" description="Disordered" evidence="2">
    <location>
        <begin position="409"/>
        <end position="428"/>
    </location>
</feature>
<feature type="region of interest" description="Disordered" evidence="2">
    <location>
        <begin position="1"/>
        <end position="91"/>
    </location>
</feature>
<dbReference type="SUPFAM" id="SSF53187">
    <property type="entry name" value="Zn-dependent exopeptidases"/>
    <property type="match status" value="1"/>
</dbReference>
<sequence length="933" mass="103282">MPPSGSQGYDALPPIPSYDEAVSLQPPRSPIDDRSANETESQSLLRNASTSGPSGRRPAGYRAPTVETDDEDSLDGWESSDDSEAEVRREMHEFDIEEPVDSAAYRWGKRIGQWRWKWNLRMPSIRLPSLGTSQQPPDTESGSTTNRGTEGGSGQQQDDGATSALATTRSRLARLFPRNIPKMNSTSVFLLLARVLALSLLLGFLYLLFLSDMFAGMARRMESRVFPPELVREHIQKSVNPHNMRQILREFSSYAHIAGTEGDFGLAEDVERMFITYGLEEVSISEYYCYLNYPKEDGREVYIMNDDGETIKWEAALEEPELGGEKSGHQTFVFHGLSKSGEATGPLVYANYGSRSDFQKLKDMGVKTDGAIAIMRYYGTQPHLGMKVKAAEEAGFIGCLIYTDPADNGHAKTKEAPEGRSMPSSGVQRGSVGLTPWVLGDPLTPGWESTKDLPRMKLQDTTGLVKIPSLPLSAHDAQMLLQSIQGVGEKVPKEWQGSVPIDTYWTGDESSPKVHMANKNDEVEKQPIWNVHGKIVGVEQNHKNIIIGNHRDAWASGATSPGSGTAVFLELARIFGGLRDSGWRPRRSVIFASWDAEEYNMMGSTEFVEHHLKNLQDDGYAYINLDAAVAGDMFRASGSPVFHLPLLRALNRVADPFYNTSLRHLWDENKTKLQGVGLDGDYLAFQDLAGTSSIDLGFGGSPFPEASSYDNFHWMDKVGDPGFIYHSLLTEVVGLLILELADQPILPFDMSAYAGSLQKYVDDVKAWAKGKGSEKAAEFDGFDKMIDAVRSVAGAVNTFEAWAMSWQNTIVGGGGWESTGLGEKRYRYNDKMAAFETALLDLGPDGGLPNRTQYKHVVYGPQKWGAYEEAFFPGIRDAIEDGDWKLANEMVEKTAGIMVDAADVLGDEKKEGGKNGDRDEKSRRARSKRWWSW</sequence>
<dbReference type="Gene3D" id="3.50.30.30">
    <property type="match status" value="1"/>
</dbReference>
<dbReference type="SUPFAM" id="SSF47672">
    <property type="entry name" value="Transferrin receptor-like dimerisation domain"/>
    <property type="match status" value="1"/>
</dbReference>
<dbReference type="PANTHER" id="PTHR10404">
    <property type="entry name" value="N-ACETYLATED-ALPHA-LINKED ACIDIC DIPEPTIDASE"/>
    <property type="match status" value="1"/>
</dbReference>
<dbReference type="Gene3D" id="3.40.630.10">
    <property type="entry name" value="Zn peptidases"/>
    <property type="match status" value="1"/>
</dbReference>
<feature type="region of interest" description="Disordered" evidence="2">
    <location>
        <begin position="906"/>
        <end position="933"/>
    </location>
</feature>
<feature type="transmembrane region" description="Helical" evidence="3">
    <location>
        <begin position="188"/>
        <end position="209"/>
    </location>
</feature>
<dbReference type="FunFam" id="3.40.630.10:FF:000101">
    <property type="entry name" value="N-acetylated alpha-linked acidic dipeptidase like 1"/>
    <property type="match status" value="1"/>
</dbReference>
<name>A0AAD5WS40_9PEZI</name>
<dbReference type="EMBL" id="JAKWBI020000128">
    <property type="protein sequence ID" value="KAJ2901979.1"/>
    <property type="molecule type" value="Genomic_DNA"/>
</dbReference>
<dbReference type="Proteomes" id="UP001201980">
    <property type="component" value="Unassembled WGS sequence"/>
</dbReference>
<feature type="region of interest" description="Disordered" evidence="2">
    <location>
        <begin position="127"/>
        <end position="163"/>
    </location>
</feature>
<feature type="domain" description="Peptidase M28" evidence="6">
    <location>
        <begin position="530"/>
        <end position="696"/>
    </location>
</feature>
<dbReference type="InterPro" id="IPR007484">
    <property type="entry name" value="Peptidase_M28"/>
</dbReference>
<accession>A0AAD5WS40</accession>
<evidence type="ECO:0000256" key="3">
    <source>
        <dbReference type="SAM" id="Phobius"/>
    </source>
</evidence>
<dbReference type="InterPro" id="IPR039373">
    <property type="entry name" value="Peptidase_M28B"/>
</dbReference>
<dbReference type="SUPFAM" id="SSF52025">
    <property type="entry name" value="PA domain"/>
    <property type="match status" value="1"/>
</dbReference>
<feature type="compositionally biased region" description="Acidic residues" evidence="2">
    <location>
        <begin position="67"/>
        <end position="84"/>
    </location>
</feature>
<feature type="compositionally biased region" description="Basic residues" evidence="2">
    <location>
        <begin position="923"/>
        <end position="933"/>
    </location>
</feature>
<evidence type="ECO:0000259" key="6">
    <source>
        <dbReference type="Pfam" id="PF04389"/>
    </source>
</evidence>
<feature type="compositionally biased region" description="Basic and acidic residues" evidence="2">
    <location>
        <begin position="409"/>
        <end position="418"/>
    </location>
</feature>
<dbReference type="Pfam" id="PF04253">
    <property type="entry name" value="TFR_dimer"/>
    <property type="match status" value="1"/>
</dbReference>